<gene>
    <name evidence="1" type="primary">rsmJ</name>
    <name evidence="2" type="ORF">A9R00_10555</name>
</gene>
<dbReference type="EMBL" id="MABE01000610">
    <property type="protein sequence ID" value="OUS38354.1"/>
    <property type="molecule type" value="Genomic_DNA"/>
</dbReference>
<name>A0A1Y5HR62_OLEAN</name>
<feature type="binding site" evidence="1">
    <location>
        <begin position="108"/>
        <end position="109"/>
    </location>
    <ligand>
        <name>S-adenosyl-L-methionine</name>
        <dbReference type="ChEBI" id="CHEBI:59789"/>
    </ligand>
</feature>
<comment type="caution">
    <text evidence="2">The sequence shown here is derived from an EMBL/GenBank/DDBJ whole genome shotgun (WGS) entry which is preliminary data.</text>
</comment>
<evidence type="ECO:0000313" key="3">
    <source>
        <dbReference type="Proteomes" id="UP000227088"/>
    </source>
</evidence>
<evidence type="ECO:0000256" key="1">
    <source>
        <dbReference type="HAMAP-Rule" id="MF_01523"/>
    </source>
</evidence>
<dbReference type="AlphaFoldDB" id="A0A1Y5HR62"/>
<evidence type="ECO:0000313" key="2">
    <source>
        <dbReference type="EMBL" id="OUS38354.1"/>
    </source>
</evidence>
<comment type="similarity">
    <text evidence="1">Belongs to the methyltransferase superfamily. RsmJ family.</text>
</comment>
<dbReference type="Proteomes" id="UP000227088">
    <property type="component" value="Unassembled WGS sequence"/>
</dbReference>
<dbReference type="Gene3D" id="3.40.50.150">
    <property type="entry name" value="Vaccinia Virus protein VP39"/>
    <property type="match status" value="1"/>
</dbReference>
<keyword evidence="1" id="KW-0949">S-adenosyl-L-methionine</keyword>
<dbReference type="CDD" id="cd02440">
    <property type="entry name" value="AdoMet_MTases"/>
    <property type="match status" value="1"/>
</dbReference>
<feature type="binding site" evidence="1">
    <location>
        <begin position="124"/>
        <end position="125"/>
    </location>
    <ligand>
        <name>S-adenosyl-L-methionine</name>
        <dbReference type="ChEBI" id="CHEBI:59789"/>
    </ligand>
</feature>
<dbReference type="EC" id="2.1.1.242" evidence="1"/>
<dbReference type="PANTHER" id="PTHR36112:SF1">
    <property type="entry name" value="RIBOSOMAL RNA SMALL SUBUNIT METHYLTRANSFERASE J"/>
    <property type="match status" value="1"/>
</dbReference>
<dbReference type="Pfam" id="PF04445">
    <property type="entry name" value="SAM_MT"/>
    <property type="match status" value="1"/>
</dbReference>
<comment type="caution">
    <text evidence="1">Lacks conserved residue(s) required for the propagation of feature annotation.</text>
</comment>
<dbReference type="InterPro" id="IPR029063">
    <property type="entry name" value="SAM-dependent_MTases_sf"/>
</dbReference>
<accession>A0A1Y5HR62</accession>
<protein>
    <recommendedName>
        <fullName evidence="1">Ribosomal RNA small subunit methyltransferase J</fullName>
        <ecNumber evidence="1">2.1.1.242</ecNumber>
    </recommendedName>
    <alternativeName>
        <fullName evidence="1">16S rRNA m2G1516 methyltransferase</fullName>
    </alternativeName>
    <alternativeName>
        <fullName evidence="1">rRNA (guanine-N(2)-)-methyltransferase</fullName>
    </alternativeName>
</protein>
<dbReference type="InterPro" id="IPR007536">
    <property type="entry name" value="16SrRNA_methylTrfase_J"/>
</dbReference>
<reference evidence="3" key="1">
    <citation type="journal article" date="2017" name="Proc. Natl. Acad. Sci. U.S.A.">
        <title>Simulation of Deepwater Horizon oil plume reveals substrate specialization within a complex community of hydrocarbon degraders.</title>
        <authorList>
            <person name="Hu P."/>
            <person name="Dubinsky E.A."/>
            <person name="Probst A.J."/>
            <person name="Wang J."/>
            <person name="Sieber C.M.K."/>
            <person name="Tom L.M."/>
            <person name="Gardinali P."/>
            <person name="Banfield J.F."/>
            <person name="Atlas R.M."/>
            <person name="Andersen G.L."/>
        </authorList>
    </citation>
    <scope>NUCLEOTIDE SEQUENCE [LARGE SCALE GENOMIC DNA]</scope>
</reference>
<comment type="subcellular location">
    <subcellularLocation>
        <location evidence="1">Cytoplasm</location>
    </subcellularLocation>
</comment>
<keyword evidence="1" id="KW-0963">Cytoplasm</keyword>
<comment type="function">
    <text evidence="1">Specifically methylates the guanosine in position 1516 of 16S rRNA.</text>
</comment>
<dbReference type="HAMAP" id="MF_01523">
    <property type="entry name" value="16SrRNA_methyltr_J"/>
    <property type="match status" value="1"/>
</dbReference>
<comment type="catalytic activity">
    <reaction evidence="1">
        <text>guanosine(1516) in 16S rRNA + S-adenosyl-L-methionine = N(2)-methylguanosine(1516) in 16S rRNA + S-adenosyl-L-homocysteine + H(+)</text>
        <dbReference type="Rhea" id="RHEA:43220"/>
        <dbReference type="Rhea" id="RHEA-COMP:10412"/>
        <dbReference type="Rhea" id="RHEA-COMP:10413"/>
        <dbReference type="ChEBI" id="CHEBI:15378"/>
        <dbReference type="ChEBI" id="CHEBI:57856"/>
        <dbReference type="ChEBI" id="CHEBI:59789"/>
        <dbReference type="ChEBI" id="CHEBI:74269"/>
        <dbReference type="ChEBI" id="CHEBI:74481"/>
        <dbReference type="EC" id="2.1.1.242"/>
    </reaction>
</comment>
<proteinExistence type="inferred from homology"/>
<keyword evidence="1" id="KW-0698">rRNA processing</keyword>
<sequence length="263" mass="28450">MAILDGIIKQSDTELLDLPAWASEWQVELTAIDMLEQAGLYLMVDGDRISLQQGGKKAPGPVSVDFVSGASAHRRKYGGGNGQSIAKAVGISGAYKPTVLDATAGLGRDAFVLATLGCDVTLIERHPVVYLLLKSGLQCAQGEAEIADIMARMKLLQGNSIELLRNWFKLGHEQPDIVYLDPMFPHTTASAEAKKEMKLFRSLVGADLDEDQLWEQANEIARCRVVVKRPAKAPPLAGKAPSYTLAGKANRFDIYSKAKVSKA</sequence>
<organism evidence="2 3">
    <name type="scientific">Oleispira antarctica</name>
    <dbReference type="NCBI Taxonomy" id="188908"/>
    <lineage>
        <taxon>Bacteria</taxon>
        <taxon>Pseudomonadati</taxon>
        <taxon>Pseudomonadota</taxon>
        <taxon>Gammaproteobacteria</taxon>
        <taxon>Oceanospirillales</taxon>
        <taxon>Oceanospirillaceae</taxon>
        <taxon>Oleispira</taxon>
    </lineage>
</organism>
<dbReference type="GO" id="GO:0005737">
    <property type="term" value="C:cytoplasm"/>
    <property type="evidence" value="ECO:0007669"/>
    <property type="project" value="UniProtKB-SubCell"/>
</dbReference>
<keyword evidence="1" id="KW-0808">Transferase</keyword>
<keyword evidence="1" id="KW-0489">Methyltransferase</keyword>
<dbReference type="PANTHER" id="PTHR36112">
    <property type="entry name" value="RIBOSOMAL RNA SMALL SUBUNIT METHYLTRANSFERASE J"/>
    <property type="match status" value="1"/>
</dbReference>
<dbReference type="GO" id="GO:0008990">
    <property type="term" value="F:rRNA (guanine-N2-)-methyltransferase activity"/>
    <property type="evidence" value="ECO:0007669"/>
    <property type="project" value="UniProtKB-UniRule"/>
</dbReference>
<dbReference type="SUPFAM" id="SSF53335">
    <property type="entry name" value="S-adenosyl-L-methionine-dependent methyltransferases"/>
    <property type="match status" value="1"/>
</dbReference>
<feature type="binding site" evidence="1">
    <location>
        <position position="181"/>
    </location>
    <ligand>
        <name>S-adenosyl-L-methionine</name>
        <dbReference type="ChEBI" id="CHEBI:59789"/>
    </ligand>
</feature>